<reference evidence="2 3" key="1">
    <citation type="journal article" date="2019" name="Mar. Drugs">
        <title>Comparative Genomics and CAZyme Genome Repertoires of Marine Zobellia amurskyensis KMM 3526(T) and Zobellia laminariae KMM 3676(T).</title>
        <authorList>
            <person name="Chernysheva N."/>
            <person name="Bystritskaya E."/>
            <person name="Stenkova A."/>
            <person name="Golovkin I."/>
            <person name="Nedashkovskaya O."/>
            <person name="Isaeva M."/>
        </authorList>
    </citation>
    <scope>NUCLEOTIDE SEQUENCE [LARGE SCALE GENOMIC DNA]</scope>
    <source>
        <strain evidence="2 3">KMM 3526</strain>
    </source>
</reference>
<feature type="transmembrane region" description="Helical" evidence="1">
    <location>
        <begin position="174"/>
        <end position="200"/>
    </location>
</feature>
<dbReference type="RefSeq" id="WP_051915229.1">
    <property type="nucleotide sequence ID" value="NZ_RCNR01000030.1"/>
</dbReference>
<keyword evidence="1" id="KW-0472">Membrane</keyword>
<organism evidence="2 3">
    <name type="scientific">Zobellia amurskyensis</name>
    <dbReference type="NCBI Taxonomy" id="248905"/>
    <lineage>
        <taxon>Bacteria</taxon>
        <taxon>Pseudomonadati</taxon>
        <taxon>Bacteroidota</taxon>
        <taxon>Flavobacteriia</taxon>
        <taxon>Flavobacteriales</taxon>
        <taxon>Flavobacteriaceae</taxon>
        <taxon>Zobellia</taxon>
    </lineage>
</organism>
<protein>
    <submittedName>
        <fullName evidence="2">Uncharacterized protein</fullName>
    </submittedName>
</protein>
<keyword evidence="3" id="KW-1185">Reference proteome</keyword>
<comment type="caution">
    <text evidence="2">The sequence shown here is derived from an EMBL/GenBank/DDBJ whole genome shotgun (WGS) entry which is preliminary data.</text>
</comment>
<accession>A0A7X3D2V9</accession>
<name>A0A7X3D2V9_9FLAO</name>
<feature type="transmembrane region" description="Helical" evidence="1">
    <location>
        <begin position="38"/>
        <end position="57"/>
    </location>
</feature>
<evidence type="ECO:0000313" key="3">
    <source>
        <dbReference type="Proteomes" id="UP000540519"/>
    </source>
</evidence>
<dbReference type="OrthoDB" id="709028at2"/>
<feature type="transmembrane region" description="Helical" evidence="1">
    <location>
        <begin position="77"/>
        <end position="97"/>
    </location>
</feature>
<evidence type="ECO:0000313" key="2">
    <source>
        <dbReference type="EMBL" id="MUH37023.1"/>
    </source>
</evidence>
<dbReference type="Proteomes" id="UP000540519">
    <property type="component" value="Unassembled WGS sequence"/>
</dbReference>
<evidence type="ECO:0000256" key="1">
    <source>
        <dbReference type="SAM" id="Phobius"/>
    </source>
</evidence>
<keyword evidence="1" id="KW-1133">Transmembrane helix</keyword>
<dbReference type="AlphaFoldDB" id="A0A7X3D2V9"/>
<keyword evidence="1" id="KW-0812">Transmembrane</keyword>
<sequence length="216" mass="25463">MMDELELLKKDWQKKGDELPKLTYTDIHKMTWRKSSSIVKWILIISILEIVIPNLLYLIPSFRKSMSIYENTIVDHYFLAMTIIYYVVVFYFVYLFYKRYKEISVLDSAKNLMRKIIRTRRTVKYYVIFSLSTILIFIAIVIIGIYLNDSFMDNFTEMAGGAQNVSPEKLKTTLMVSMAILGVVMIAFFGGVYFLLYGLLLRKLKNNYKELKKLEV</sequence>
<gene>
    <name evidence="2" type="ORF">D9O36_14320</name>
</gene>
<proteinExistence type="predicted"/>
<dbReference type="EMBL" id="RCNR01000030">
    <property type="protein sequence ID" value="MUH37023.1"/>
    <property type="molecule type" value="Genomic_DNA"/>
</dbReference>
<feature type="transmembrane region" description="Helical" evidence="1">
    <location>
        <begin position="123"/>
        <end position="147"/>
    </location>
</feature>